<dbReference type="PANTHER" id="PTHR45527:SF1">
    <property type="entry name" value="FATTY ACID SYNTHASE"/>
    <property type="match status" value="1"/>
</dbReference>
<dbReference type="SUPFAM" id="SSF52777">
    <property type="entry name" value="CoA-dependent acyltransferases"/>
    <property type="match status" value="2"/>
</dbReference>
<protein>
    <submittedName>
        <fullName evidence="6">Amino acid adenylation domain protein</fullName>
        <ecNumber evidence="6">5.1.1.13</ecNumber>
    </submittedName>
</protein>
<comment type="similarity">
    <text evidence="2">Belongs to the ATP-dependent AMP-binding enzyme family.</text>
</comment>
<accession>K9W1A7</accession>
<gene>
    <name evidence="6" type="ORF">Cri9333_3168</name>
</gene>
<dbReference type="PROSITE" id="PS00455">
    <property type="entry name" value="AMP_BINDING"/>
    <property type="match status" value="1"/>
</dbReference>
<dbReference type="InterPro" id="IPR000873">
    <property type="entry name" value="AMP-dep_synth/lig_dom"/>
</dbReference>
<dbReference type="InterPro" id="IPR001031">
    <property type="entry name" value="Thioesterase"/>
</dbReference>
<dbReference type="Pfam" id="PF00668">
    <property type="entry name" value="Condensation"/>
    <property type="match status" value="2"/>
</dbReference>
<dbReference type="PROSITE" id="PS50075">
    <property type="entry name" value="CARRIER"/>
    <property type="match status" value="1"/>
</dbReference>
<keyword evidence="4" id="KW-0597">Phosphoprotein</keyword>
<name>K9W1A7_9CYAN</name>
<dbReference type="PANTHER" id="PTHR45527">
    <property type="entry name" value="NONRIBOSOMAL PEPTIDE SYNTHETASE"/>
    <property type="match status" value="1"/>
</dbReference>
<dbReference type="OrthoDB" id="9778383at2"/>
<dbReference type="FunFam" id="1.10.1200.10:FF:000005">
    <property type="entry name" value="Nonribosomal peptide synthetase 1"/>
    <property type="match status" value="1"/>
</dbReference>
<dbReference type="InterPro" id="IPR009081">
    <property type="entry name" value="PP-bd_ACP"/>
</dbReference>
<keyword evidence="6" id="KW-0413">Isomerase</keyword>
<dbReference type="EC" id="5.1.1.13" evidence="6"/>
<evidence type="ECO:0000313" key="7">
    <source>
        <dbReference type="Proteomes" id="UP000010472"/>
    </source>
</evidence>
<feature type="domain" description="Carrier" evidence="5">
    <location>
        <begin position="1057"/>
        <end position="1132"/>
    </location>
</feature>
<dbReference type="Gene3D" id="3.30.559.30">
    <property type="entry name" value="Nonribosomal peptide synthetase, condensation domain"/>
    <property type="match status" value="1"/>
</dbReference>
<dbReference type="InterPro" id="IPR023213">
    <property type="entry name" value="CAT-like_dom_sf"/>
</dbReference>
<dbReference type="Gene3D" id="3.30.559.10">
    <property type="entry name" value="Chloramphenicol acetyltransferase-like domain"/>
    <property type="match status" value="1"/>
</dbReference>
<evidence type="ECO:0000259" key="5">
    <source>
        <dbReference type="PROSITE" id="PS50075"/>
    </source>
</evidence>
<dbReference type="Proteomes" id="UP000010472">
    <property type="component" value="Chromosome"/>
</dbReference>
<evidence type="ECO:0000256" key="2">
    <source>
        <dbReference type="ARBA" id="ARBA00006432"/>
    </source>
</evidence>
<dbReference type="Gene3D" id="3.40.50.1820">
    <property type="entry name" value="alpha/beta hydrolase"/>
    <property type="match status" value="1"/>
</dbReference>
<dbReference type="GO" id="GO:0044550">
    <property type="term" value="P:secondary metabolite biosynthetic process"/>
    <property type="evidence" value="ECO:0007669"/>
    <property type="project" value="UniProtKB-ARBA"/>
</dbReference>
<dbReference type="PATRIC" id="fig|1173022.3.peg.3425"/>
<dbReference type="RefSeq" id="WP_015204113.1">
    <property type="nucleotide sequence ID" value="NC_019753.1"/>
</dbReference>
<dbReference type="GO" id="GO:0043041">
    <property type="term" value="P:amino acid activation for nonribosomal peptide biosynthetic process"/>
    <property type="evidence" value="ECO:0007669"/>
    <property type="project" value="TreeGrafter"/>
</dbReference>
<dbReference type="SUPFAM" id="SSF47336">
    <property type="entry name" value="ACP-like"/>
    <property type="match status" value="1"/>
</dbReference>
<dbReference type="InterPro" id="IPR029058">
    <property type="entry name" value="AB_hydrolase_fold"/>
</dbReference>
<keyword evidence="3" id="KW-0596">Phosphopantetheine</keyword>
<dbReference type="KEGG" id="cep:Cri9333_3168"/>
<dbReference type="Pfam" id="PF13193">
    <property type="entry name" value="AMP-binding_C"/>
    <property type="match status" value="1"/>
</dbReference>
<dbReference type="PROSITE" id="PS00012">
    <property type="entry name" value="PHOSPHOPANTETHEINE"/>
    <property type="match status" value="1"/>
</dbReference>
<dbReference type="HOGENOM" id="CLU_000022_2_13_3"/>
<dbReference type="GO" id="GO:0008610">
    <property type="term" value="P:lipid biosynthetic process"/>
    <property type="evidence" value="ECO:0007669"/>
    <property type="project" value="UniProtKB-ARBA"/>
</dbReference>
<dbReference type="Pfam" id="PF00501">
    <property type="entry name" value="AMP-binding"/>
    <property type="match status" value="1"/>
</dbReference>
<dbReference type="GO" id="GO:0005829">
    <property type="term" value="C:cytosol"/>
    <property type="evidence" value="ECO:0007669"/>
    <property type="project" value="TreeGrafter"/>
</dbReference>
<dbReference type="FunFam" id="3.30.300.30:FF:000010">
    <property type="entry name" value="Enterobactin synthetase component F"/>
    <property type="match status" value="1"/>
</dbReference>
<dbReference type="InterPro" id="IPR006162">
    <property type="entry name" value="Ppantetheine_attach_site"/>
</dbReference>
<dbReference type="EMBL" id="CP003620">
    <property type="protein sequence ID" value="AFZ14006.1"/>
    <property type="molecule type" value="Genomic_DNA"/>
</dbReference>
<evidence type="ECO:0000256" key="1">
    <source>
        <dbReference type="ARBA" id="ARBA00001957"/>
    </source>
</evidence>
<keyword evidence="7" id="KW-1185">Reference proteome</keyword>
<dbReference type="FunFam" id="3.40.50.980:FF:000001">
    <property type="entry name" value="Non-ribosomal peptide synthetase"/>
    <property type="match status" value="1"/>
</dbReference>
<dbReference type="SUPFAM" id="SSF56801">
    <property type="entry name" value="Acetyl-CoA synthetase-like"/>
    <property type="match status" value="1"/>
</dbReference>
<dbReference type="InterPro" id="IPR045851">
    <property type="entry name" value="AMP-bd_C_sf"/>
</dbReference>
<organism evidence="6 7">
    <name type="scientific">Crinalium epipsammum PCC 9333</name>
    <dbReference type="NCBI Taxonomy" id="1173022"/>
    <lineage>
        <taxon>Bacteria</taxon>
        <taxon>Bacillati</taxon>
        <taxon>Cyanobacteriota</taxon>
        <taxon>Cyanophyceae</taxon>
        <taxon>Gomontiellales</taxon>
        <taxon>Gomontiellaceae</taxon>
        <taxon>Crinalium</taxon>
    </lineage>
</organism>
<comment type="cofactor">
    <cofactor evidence="1">
        <name>pantetheine 4'-phosphate</name>
        <dbReference type="ChEBI" id="CHEBI:47942"/>
    </cofactor>
</comment>
<dbReference type="Gene3D" id="3.40.50.980">
    <property type="match status" value="2"/>
</dbReference>
<dbReference type="NCBIfam" id="TIGR01733">
    <property type="entry name" value="AA-adenyl-dom"/>
    <property type="match status" value="1"/>
</dbReference>
<dbReference type="InterPro" id="IPR036736">
    <property type="entry name" value="ACP-like_sf"/>
</dbReference>
<dbReference type="Pfam" id="PF00975">
    <property type="entry name" value="Thioesterase"/>
    <property type="match status" value="1"/>
</dbReference>
<dbReference type="SUPFAM" id="SSF53474">
    <property type="entry name" value="alpha/beta-Hydrolases"/>
    <property type="match status" value="1"/>
</dbReference>
<dbReference type="Gene3D" id="1.10.1200.10">
    <property type="entry name" value="ACP-like"/>
    <property type="match status" value="1"/>
</dbReference>
<dbReference type="CDD" id="cd17652">
    <property type="entry name" value="A_NRPS_CmdD_like"/>
    <property type="match status" value="1"/>
</dbReference>
<dbReference type="InterPro" id="IPR020845">
    <property type="entry name" value="AMP-binding_CS"/>
</dbReference>
<dbReference type="Gene3D" id="3.30.300.30">
    <property type="match status" value="1"/>
</dbReference>
<reference evidence="6 7" key="1">
    <citation type="submission" date="2012-06" db="EMBL/GenBank/DDBJ databases">
        <title>Finished chromosome of genome of Crinalium epipsammum PCC 9333.</title>
        <authorList>
            <consortium name="US DOE Joint Genome Institute"/>
            <person name="Gugger M."/>
            <person name="Coursin T."/>
            <person name="Rippka R."/>
            <person name="Tandeau De Marsac N."/>
            <person name="Huntemann M."/>
            <person name="Wei C.-L."/>
            <person name="Han J."/>
            <person name="Detter J.C."/>
            <person name="Han C."/>
            <person name="Tapia R."/>
            <person name="Davenport K."/>
            <person name="Daligault H."/>
            <person name="Erkkila T."/>
            <person name="Gu W."/>
            <person name="Munk A.C.C."/>
            <person name="Teshima H."/>
            <person name="Xu Y."/>
            <person name="Chain P."/>
            <person name="Chen A."/>
            <person name="Krypides N."/>
            <person name="Mavromatis K."/>
            <person name="Markowitz V."/>
            <person name="Szeto E."/>
            <person name="Ivanova N."/>
            <person name="Mikhailova N."/>
            <person name="Ovchinnikova G."/>
            <person name="Pagani I."/>
            <person name="Pati A."/>
            <person name="Goodwin L."/>
            <person name="Peters L."/>
            <person name="Pitluck S."/>
            <person name="Woyke T."/>
            <person name="Kerfeld C."/>
        </authorList>
    </citation>
    <scope>NUCLEOTIDE SEQUENCE [LARGE SCALE GENOMIC DNA]</scope>
    <source>
        <strain evidence="6 7">PCC 9333</strain>
    </source>
</reference>
<dbReference type="Gene3D" id="2.30.38.10">
    <property type="entry name" value="Luciferase, Domain 3"/>
    <property type="match status" value="1"/>
</dbReference>
<dbReference type="GO" id="GO:0031177">
    <property type="term" value="F:phosphopantetheine binding"/>
    <property type="evidence" value="ECO:0007669"/>
    <property type="project" value="TreeGrafter"/>
</dbReference>
<evidence type="ECO:0000256" key="4">
    <source>
        <dbReference type="ARBA" id="ARBA00022553"/>
    </source>
</evidence>
<dbReference type="FunFam" id="2.30.38.10:FF:000001">
    <property type="entry name" value="Non-ribosomal peptide synthetase PvdI"/>
    <property type="match status" value="1"/>
</dbReference>
<evidence type="ECO:0000256" key="3">
    <source>
        <dbReference type="ARBA" id="ARBA00022450"/>
    </source>
</evidence>
<dbReference type="GO" id="GO:0047689">
    <property type="term" value="F:aspartate racemase activity"/>
    <property type="evidence" value="ECO:0007669"/>
    <property type="project" value="UniProtKB-EC"/>
</dbReference>
<sequence>MTDDQEVDVFLFPTSFAQQRLWFLNQLAPDNPFYNVSTALRLTGSLNLTALQQAFNEIVRRHETLRTNFVMVEGEPMQAIASSLTLSIVVKNLCHLSADEKEQQVIKLAIQEARQPFNLATDQLLRIKLLQLGDDEYVLLLNLHHIVADGWSIGVLIRELGTLYSVFCRNVAYKVESSDITPSPSTKTILGGGVLAELPIQYADFAEWQRQWLQGEVLETQLTYWRQQLQGISVLDLLSVGSSRRSDRIPSNKDNSIRPAVPSYQGAKQFIELPKSLTKALKELSQQQGITLFITLLAAFQTLLYRYTQQEDIAVGSPIANRNRSEIEGLIGFFVNSLVLRTNLGSNPTFIELLERVKQVALGAYAHQDLPFEKLVEELHPERNLSRNPLFQVSFSLQNTPIQTLELPDISLSLVEFDIGTAKLDLEFNLWEDVENIRGEVVYSTDLFDRATITRMLGHFKTLLEGIVINPKQHISELSILNKVERHQILVEFNQNQSCFTPPSPPLLRGGVREINKQFPPLLRGVVREINTQGFHHLFEQQVEKTPDAIAVVFENQYLTYRELNNQANQVAHYLQQLGVVPEVIVGICLERSLEMIIGLLGILKAEGAYLPLDPNYPQERFKFMIKDANISIIITHSSLAPLIKCWGDLQHISLVCIDKKQNVITKYSKNNPNSNIISENLAYVIYTSGSTGKPKGVLIQHQGLCNLAEAQIKAFNIQPTNRILQFASLNFDASIFEIVMALRNGGTLYLAKKEALLPGKELIKLLRDRAITHATLPPAVLSVLPQAELPALQTIICAGEACSQDVIKRWATGRRFFNAYGVTEATVWSTFKEIKNNNTLSIGQSIVNTETYILDTYFQPVPIGISGELYIGGEGIARGYLNRPDLTAEKFIPHPFSNEPGARIYKTGDLARYLPDGNIEFLGRIDHQVKIRGFRIELGEIEAVLRQHPKVGEVVAIATEDTANKRIVAYIIPNTQIIQSSTKLSKPINSDQENPWSYISNELRQFLKEKLPEYMIPSAFVMLDTLPLTPNGKLDRRKLPIPQNFNNNLNEQNFVFPRTATELTLTKIWTEVLNIERVSIHDNFFEIGGNSLLAIRLLNQIQAQFQRELPLPTLFLNPTIAEIAVNLSSNTNYFKWSPLVAIQHHGSNPPFFCVHPIFGVVLPYYELAHHLGKNQPFYALQPLGIDGKNAPLTTIEDMAAYYIKALQSVQPQSPYFIGGWSFGGLVAFEMAQQLQAAGHEVALVAILDTQAPVSSNKPSLKDSFKFIFTTVIRSIWSFFADYLYILTTPNPKLRKGTPSDQTSRSFKDHPSSKTYSKLNKFLKLLKTKFSWHHALEQYALTNLIPNESRSLILREITIRPMLRIFQANSQAVLSYQSKIYPKKIHLFTSIEDVGKTNRDPTMGWSELATGGVEVHQGSGNHLSMLKKPHVKVLAEQLKVCFEQAKVNASSQSFPQK</sequence>
<evidence type="ECO:0000313" key="6">
    <source>
        <dbReference type="EMBL" id="AFZ14006.1"/>
    </source>
</evidence>
<dbReference type="eggNOG" id="COG1020">
    <property type="taxonomic scope" value="Bacteria"/>
</dbReference>
<dbReference type="InterPro" id="IPR010071">
    <property type="entry name" value="AA_adenyl_dom"/>
</dbReference>
<dbReference type="Pfam" id="PF00550">
    <property type="entry name" value="PP-binding"/>
    <property type="match status" value="1"/>
</dbReference>
<dbReference type="InterPro" id="IPR025110">
    <property type="entry name" value="AMP-bd_C"/>
</dbReference>
<proteinExistence type="inferred from homology"/>
<dbReference type="InterPro" id="IPR001242">
    <property type="entry name" value="Condensation_dom"/>
</dbReference>
<dbReference type="STRING" id="1173022.Cri9333_3168"/>
<dbReference type="FunFam" id="3.40.50.12780:FF:000012">
    <property type="entry name" value="Non-ribosomal peptide synthetase"/>
    <property type="match status" value="1"/>
</dbReference>
<dbReference type="CDD" id="cd19531">
    <property type="entry name" value="LCL_NRPS-like"/>
    <property type="match status" value="1"/>
</dbReference>